<dbReference type="GO" id="GO:0006508">
    <property type="term" value="P:proteolysis"/>
    <property type="evidence" value="ECO:0007669"/>
    <property type="project" value="UniProtKB-KW"/>
</dbReference>
<dbReference type="InterPro" id="IPR013103">
    <property type="entry name" value="RVT_2"/>
</dbReference>
<gene>
    <name evidence="9" type="ORF">MERR_LOCUS3509</name>
</gene>
<dbReference type="EMBL" id="CACVBM020000222">
    <property type="protein sequence ID" value="CAA7016274.1"/>
    <property type="molecule type" value="Genomic_DNA"/>
</dbReference>
<sequence>MTVSTTRLEVACFDSSGDFSMWTTRMMAHFGVAGLKDVIHSDNFEITVPLSPAVPAMNVPGAGGEIADVIPAQPATTQVIQDPVKLEKDERAKDMIIVNIGDLVLRKIKHCTTAASMWALLERLYMPKSLPNRIFVQSQFYTFKCNTSKEIDINVDDFLKIVAEMNSLNVTVSEEIQAIVFLNALPAAYDQLKHTLKYGKESISLEEVISAARSKQREVAESAKIDSGSATALYTNDRGRQTKRDSGDSRGRSKSKSKSGKKVTCWYCKKEGHVKKDCFARKRRMEADSDGEAAVVIGQVESVDTLTVTEDDSRENWVIDSGCTHHMTSHKDWFIDFKEIGASKILLGDYHSVETQGIGSIRLNTNGGSVKIMHNVRYVPSLRRNLISTGTLDKLDFTHSGEDGKIMFHKNKKLALQGFLKNGLYILDGDTITAKSCQVEVSKAQVPLWHSRLGHMSFKNMQILVNEGTLKQKEVGKEVFCEHCVMGKSKRVSFETGKHDTKHVLDYVHADLWGSPNVQPSLSRNQYFLSIIDDHSRKVWICCIRTKDETFAKFCDWKNLVENQVDRKVKCLRTDNGLEFCNNVFDEFCRRFGIARHRTCTYTPQQNGVAERMNRTIMEKVRCLLSESGLEEKFWAQAAATAVYVINRSPTASIGFKCPEEVWLGKKPGYKHMRKFGALAYVHVDQGKLKPRALKGVFIGYPPGTKGYMVWLLEEGKSVTSRNVKFHEELVYKDVLGKVESSPESSMKTPILLEVVHSDPKENEESQTTDASDQGGASQGLSDDSEELEQETEPTEQARTSLSNYQLARDRPKRFMAPPVRLRDYDCENAEIAFALTMFEMMNVEEPGSFAEAKESKDWVKWNGATDEEMDSLWKNRTWVLVDKPKDRQIISNKWIFTIKPGIVGVALERHKARLVARGFSQREGIDYQEVFAPVVKHVSIRTLLSLVVNLDIELEQMDVKTAFLHGSLEEDIYMYQPEGYVDETQKDKVCLLKKSLYGLKQSPKQWNKRFDQFMKTQAFSRSERDQCVYTKEISADNYIYLLLYVDDMLIAAKEMSDVKSLKEQLSLTFEMKDLGAASRILGMDITRDREEGTLCLSQANYLRKVIENFRMSDAKSSLTPIGGHFKLSSVKDDEEGVDTEVIPYASVVGSIMYAMVGSRPDLAYGIGLVSRFMSKPGHIHWEAVKWLLRYIKGSVDLCLRFTKQKDIQIQGFCDSDYSADLDRRRSISGYVFTVGGNVVSWRSSLQRVAALSTTEAEYISLTEAVKEAIWLKGLLADFGLKHGAVKVWCDSQSAICLSKNNVFHERTKHIAVKYHFIRDVIEDGEVEVLKVHTSRNPADILTKVVLVGKFNSALTLLNIARA</sequence>
<evidence type="ECO:0000259" key="8">
    <source>
        <dbReference type="PROSITE" id="PS50994"/>
    </source>
</evidence>
<dbReference type="Proteomes" id="UP000467841">
    <property type="component" value="Unassembled WGS sequence"/>
</dbReference>
<dbReference type="Gene3D" id="3.30.420.10">
    <property type="entry name" value="Ribonuclease H-like superfamily/Ribonuclease H"/>
    <property type="match status" value="1"/>
</dbReference>
<reference evidence="9" key="1">
    <citation type="submission" date="2020-01" db="EMBL/GenBank/DDBJ databases">
        <authorList>
            <person name="Mishra B."/>
        </authorList>
    </citation>
    <scope>NUCLEOTIDE SEQUENCE [LARGE SCALE GENOMIC DNA]</scope>
</reference>
<feature type="compositionally biased region" description="Basic and acidic residues" evidence="6">
    <location>
        <begin position="237"/>
        <end position="251"/>
    </location>
</feature>
<proteinExistence type="predicted"/>
<organism evidence="9 10">
    <name type="scientific">Microthlaspi erraticum</name>
    <dbReference type="NCBI Taxonomy" id="1685480"/>
    <lineage>
        <taxon>Eukaryota</taxon>
        <taxon>Viridiplantae</taxon>
        <taxon>Streptophyta</taxon>
        <taxon>Embryophyta</taxon>
        <taxon>Tracheophyta</taxon>
        <taxon>Spermatophyta</taxon>
        <taxon>Magnoliopsida</taxon>
        <taxon>eudicotyledons</taxon>
        <taxon>Gunneridae</taxon>
        <taxon>Pentapetalae</taxon>
        <taxon>rosids</taxon>
        <taxon>malvids</taxon>
        <taxon>Brassicales</taxon>
        <taxon>Brassicaceae</taxon>
        <taxon>Coluteocarpeae</taxon>
        <taxon>Microthlaspi</taxon>
    </lineage>
</organism>
<dbReference type="PROSITE" id="PS50994">
    <property type="entry name" value="INTEGRASE"/>
    <property type="match status" value="1"/>
</dbReference>
<feature type="domain" description="Integrase catalytic" evidence="8">
    <location>
        <begin position="499"/>
        <end position="667"/>
    </location>
</feature>
<dbReference type="Pfam" id="PF22936">
    <property type="entry name" value="Pol_BBD"/>
    <property type="match status" value="1"/>
</dbReference>
<dbReference type="Pfam" id="PF14223">
    <property type="entry name" value="Retrotran_gag_2"/>
    <property type="match status" value="1"/>
</dbReference>
<dbReference type="Pfam" id="PF00665">
    <property type="entry name" value="rve"/>
    <property type="match status" value="1"/>
</dbReference>
<protein>
    <recommendedName>
        <fullName evidence="11">Integrase catalytic domain-containing protein</fullName>
    </recommendedName>
</protein>
<dbReference type="Pfam" id="PF25597">
    <property type="entry name" value="SH3_retrovirus"/>
    <property type="match status" value="1"/>
</dbReference>
<dbReference type="InterPro" id="IPR025724">
    <property type="entry name" value="GAG-pre-integrase_dom"/>
</dbReference>
<evidence type="ECO:0000256" key="2">
    <source>
        <dbReference type="ARBA" id="ARBA00022723"/>
    </source>
</evidence>
<evidence type="ECO:0008006" key="11">
    <source>
        <dbReference type="Google" id="ProtNLM"/>
    </source>
</evidence>
<dbReference type="SUPFAM" id="SSF56672">
    <property type="entry name" value="DNA/RNA polymerases"/>
    <property type="match status" value="1"/>
</dbReference>
<dbReference type="InterPro" id="IPR054722">
    <property type="entry name" value="PolX-like_BBD"/>
</dbReference>
<dbReference type="PANTHER" id="PTHR42648">
    <property type="entry name" value="TRANSPOSASE, PUTATIVE-RELATED"/>
    <property type="match status" value="1"/>
</dbReference>
<evidence type="ECO:0000313" key="9">
    <source>
        <dbReference type="EMBL" id="CAA7016274.1"/>
    </source>
</evidence>
<keyword evidence="5" id="KW-0863">Zinc-finger</keyword>
<dbReference type="InterPro" id="IPR039537">
    <property type="entry name" value="Retrotran_Ty1/copia-like"/>
</dbReference>
<dbReference type="InterPro" id="IPR036397">
    <property type="entry name" value="RNaseH_sf"/>
</dbReference>
<dbReference type="Pfam" id="PF07727">
    <property type="entry name" value="RVT_2"/>
    <property type="match status" value="1"/>
</dbReference>
<evidence type="ECO:0000259" key="7">
    <source>
        <dbReference type="PROSITE" id="PS50158"/>
    </source>
</evidence>
<accession>A0A6D2HSU5</accession>
<keyword evidence="5" id="KW-0862">Zinc</keyword>
<dbReference type="PANTHER" id="PTHR42648:SF28">
    <property type="entry name" value="TRANSPOSON-ENCODED PROTEIN WITH RIBONUCLEASE H-LIKE AND RETROVIRUS ZINC FINGER-LIKE DOMAINS"/>
    <property type="match status" value="1"/>
</dbReference>
<evidence type="ECO:0000256" key="6">
    <source>
        <dbReference type="SAM" id="MobiDB-lite"/>
    </source>
</evidence>
<evidence type="ECO:0000313" key="10">
    <source>
        <dbReference type="Proteomes" id="UP000467841"/>
    </source>
</evidence>
<feature type="compositionally biased region" description="Acidic residues" evidence="6">
    <location>
        <begin position="783"/>
        <end position="794"/>
    </location>
</feature>
<dbReference type="InterPro" id="IPR001584">
    <property type="entry name" value="Integrase_cat-core"/>
</dbReference>
<feature type="compositionally biased region" description="Polar residues" evidence="6">
    <location>
        <begin position="766"/>
        <end position="780"/>
    </location>
</feature>
<feature type="domain" description="CCHC-type" evidence="7">
    <location>
        <begin position="265"/>
        <end position="278"/>
    </location>
</feature>
<dbReference type="InterPro" id="IPR036875">
    <property type="entry name" value="Znf_CCHC_sf"/>
</dbReference>
<dbReference type="GO" id="GO:0003676">
    <property type="term" value="F:nucleic acid binding"/>
    <property type="evidence" value="ECO:0007669"/>
    <property type="project" value="InterPro"/>
</dbReference>
<dbReference type="CDD" id="cd09272">
    <property type="entry name" value="RNase_HI_RT_Ty1"/>
    <property type="match status" value="1"/>
</dbReference>
<keyword evidence="10" id="KW-1185">Reference proteome</keyword>
<dbReference type="OrthoDB" id="1729718at2759"/>
<comment type="caution">
    <text evidence="9">The sequence shown here is derived from an EMBL/GenBank/DDBJ whole genome shotgun (WGS) entry which is preliminary data.</text>
</comment>
<evidence type="ECO:0000256" key="1">
    <source>
        <dbReference type="ARBA" id="ARBA00022670"/>
    </source>
</evidence>
<dbReference type="InterPro" id="IPR057670">
    <property type="entry name" value="SH3_retrovirus"/>
</dbReference>
<feature type="region of interest" description="Disordered" evidence="6">
    <location>
        <begin position="234"/>
        <end position="258"/>
    </location>
</feature>
<dbReference type="InterPro" id="IPR012337">
    <property type="entry name" value="RNaseH-like_sf"/>
</dbReference>
<dbReference type="SMART" id="SM00343">
    <property type="entry name" value="ZnF_C2HC"/>
    <property type="match status" value="1"/>
</dbReference>
<feature type="region of interest" description="Disordered" evidence="6">
    <location>
        <begin position="759"/>
        <end position="804"/>
    </location>
</feature>
<keyword evidence="1" id="KW-0645">Protease</keyword>
<keyword evidence="2" id="KW-0479">Metal-binding</keyword>
<dbReference type="InterPro" id="IPR043502">
    <property type="entry name" value="DNA/RNA_pol_sf"/>
</dbReference>
<dbReference type="GO" id="GO:0008270">
    <property type="term" value="F:zinc ion binding"/>
    <property type="evidence" value="ECO:0007669"/>
    <property type="project" value="UniProtKB-KW"/>
</dbReference>
<name>A0A6D2HSU5_9BRAS</name>
<keyword evidence="4" id="KW-0378">Hydrolase</keyword>
<dbReference type="SUPFAM" id="SSF57756">
    <property type="entry name" value="Retrovirus zinc finger-like domains"/>
    <property type="match status" value="1"/>
</dbReference>
<dbReference type="Pfam" id="PF13976">
    <property type="entry name" value="gag_pre-integrs"/>
    <property type="match status" value="1"/>
</dbReference>
<evidence type="ECO:0000256" key="5">
    <source>
        <dbReference type="PROSITE-ProRule" id="PRU00047"/>
    </source>
</evidence>
<dbReference type="SUPFAM" id="SSF53098">
    <property type="entry name" value="Ribonuclease H-like"/>
    <property type="match status" value="1"/>
</dbReference>
<dbReference type="Gene3D" id="4.10.60.10">
    <property type="entry name" value="Zinc finger, CCHC-type"/>
    <property type="match status" value="1"/>
</dbReference>
<keyword evidence="3" id="KW-0064">Aspartyl protease</keyword>
<dbReference type="GO" id="GO:0004190">
    <property type="term" value="F:aspartic-type endopeptidase activity"/>
    <property type="evidence" value="ECO:0007669"/>
    <property type="project" value="UniProtKB-KW"/>
</dbReference>
<dbReference type="PROSITE" id="PS50158">
    <property type="entry name" value="ZF_CCHC"/>
    <property type="match status" value="1"/>
</dbReference>
<evidence type="ECO:0000256" key="4">
    <source>
        <dbReference type="ARBA" id="ARBA00022801"/>
    </source>
</evidence>
<evidence type="ECO:0000256" key="3">
    <source>
        <dbReference type="ARBA" id="ARBA00022750"/>
    </source>
</evidence>
<dbReference type="InterPro" id="IPR001878">
    <property type="entry name" value="Znf_CCHC"/>
</dbReference>
<dbReference type="GO" id="GO:0015074">
    <property type="term" value="P:DNA integration"/>
    <property type="evidence" value="ECO:0007669"/>
    <property type="project" value="InterPro"/>
</dbReference>